<protein>
    <submittedName>
        <fullName evidence="10">LD-carboxypeptidase</fullName>
    </submittedName>
</protein>
<dbReference type="InterPro" id="IPR027461">
    <property type="entry name" value="Carboxypeptidase_A_C_sf"/>
</dbReference>
<dbReference type="Pfam" id="PF17676">
    <property type="entry name" value="Peptidase_S66C"/>
    <property type="match status" value="1"/>
</dbReference>
<dbReference type="STRING" id="706434.HMPREF9429_00347"/>
<dbReference type="OrthoDB" id="9807329at2"/>
<dbReference type="InterPro" id="IPR029062">
    <property type="entry name" value="Class_I_gatase-like"/>
</dbReference>
<evidence type="ECO:0000256" key="4">
    <source>
        <dbReference type="ARBA" id="ARBA00022801"/>
    </source>
</evidence>
<dbReference type="eggNOG" id="COG1619">
    <property type="taxonomic scope" value="Bacteria"/>
</dbReference>
<feature type="active site" description="Charge relay system" evidence="6">
    <location>
        <position position="314"/>
    </location>
</feature>
<dbReference type="Gene3D" id="3.50.30.60">
    <property type="entry name" value="LD-carboxypeptidase A C-terminal domain-like"/>
    <property type="match status" value="1"/>
</dbReference>
<evidence type="ECO:0000256" key="5">
    <source>
        <dbReference type="ARBA" id="ARBA00022825"/>
    </source>
</evidence>
<feature type="domain" description="LD-carboxypeptidase N-terminal" evidence="8">
    <location>
        <begin position="51"/>
        <end position="166"/>
    </location>
</feature>
<feature type="domain" description="LD-carboxypeptidase C-terminal" evidence="9">
    <location>
        <begin position="215"/>
        <end position="329"/>
    </location>
</feature>
<dbReference type="Gene3D" id="3.40.50.10740">
    <property type="entry name" value="Class I glutamine amidotransferase-like"/>
    <property type="match status" value="1"/>
</dbReference>
<name>E2ZA87_9FIRM</name>
<feature type="active site" description="Nucleophile" evidence="6">
    <location>
        <position position="146"/>
    </location>
</feature>
<keyword evidence="7" id="KW-0732">Signal</keyword>
<evidence type="ECO:0000256" key="6">
    <source>
        <dbReference type="PIRSR" id="PIRSR028757-1"/>
    </source>
</evidence>
<dbReference type="SUPFAM" id="SSF52317">
    <property type="entry name" value="Class I glutamine amidotransferase-like"/>
    <property type="match status" value="1"/>
</dbReference>
<dbReference type="Proteomes" id="UP000003195">
    <property type="component" value="Unassembled WGS sequence"/>
</dbReference>
<feature type="active site" description="Charge relay system" evidence="6">
    <location>
        <position position="246"/>
    </location>
</feature>
<dbReference type="InterPro" id="IPR040449">
    <property type="entry name" value="Peptidase_S66_N"/>
</dbReference>
<keyword evidence="11" id="KW-1185">Reference proteome</keyword>
<dbReference type="GO" id="GO:0006508">
    <property type="term" value="P:proteolysis"/>
    <property type="evidence" value="ECO:0007669"/>
    <property type="project" value="UniProtKB-KW"/>
</dbReference>
<feature type="signal peptide" evidence="7">
    <location>
        <begin position="1"/>
        <end position="35"/>
    </location>
</feature>
<proteinExistence type="inferred from homology"/>
<evidence type="ECO:0000259" key="9">
    <source>
        <dbReference type="Pfam" id="PF17676"/>
    </source>
</evidence>
<comment type="similarity">
    <text evidence="1">Belongs to the peptidase S66 family.</text>
</comment>
<evidence type="ECO:0000313" key="11">
    <source>
        <dbReference type="Proteomes" id="UP000003195"/>
    </source>
</evidence>
<dbReference type="GO" id="GO:0008236">
    <property type="term" value="F:serine-type peptidase activity"/>
    <property type="evidence" value="ECO:0007669"/>
    <property type="project" value="UniProtKB-KW"/>
</dbReference>
<accession>E2ZA87</accession>
<dbReference type="InterPro" id="IPR003507">
    <property type="entry name" value="S66_fam"/>
</dbReference>
<evidence type="ECO:0000256" key="1">
    <source>
        <dbReference type="ARBA" id="ARBA00010233"/>
    </source>
</evidence>
<dbReference type="CDD" id="cd07025">
    <property type="entry name" value="Peptidase_S66"/>
    <property type="match status" value="1"/>
</dbReference>
<evidence type="ECO:0000313" key="10">
    <source>
        <dbReference type="EMBL" id="EFQ04849.1"/>
    </source>
</evidence>
<keyword evidence="2 10" id="KW-0121">Carboxypeptidase</keyword>
<evidence type="ECO:0000256" key="2">
    <source>
        <dbReference type="ARBA" id="ARBA00022645"/>
    </source>
</evidence>
<dbReference type="PANTHER" id="PTHR30237">
    <property type="entry name" value="MURAMOYLTETRAPEPTIDE CARBOXYPEPTIDASE"/>
    <property type="match status" value="1"/>
</dbReference>
<evidence type="ECO:0000259" key="8">
    <source>
        <dbReference type="Pfam" id="PF02016"/>
    </source>
</evidence>
<keyword evidence="4" id="KW-0378">Hydrolase</keyword>
<dbReference type="AlphaFoldDB" id="E2ZA87"/>
<dbReference type="Pfam" id="PF02016">
    <property type="entry name" value="Peptidase_S66"/>
    <property type="match status" value="1"/>
</dbReference>
<reference evidence="10 11" key="1">
    <citation type="submission" date="2010-08" db="EMBL/GenBank/DDBJ databases">
        <authorList>
            <person name="Weinstock G."/>
            <person name="Sodergren E."/>
            <person name="Clifton S."/>
            <person name="Fulton L."/>
            <person name="Fulton B."/>
            <person name="Courtney L."/>
            <person name="Fronick C."/>
            <person name="Harrison M."/>
            <person name="Strong C."/>
            <person name="Farmer C."/>
            <person name="Delahaunty K."/>
            <person name="Markovic C."/>
            <person name="Hall O."/>
            <person name="Minx P."/>
            <person name="Tomlinson C."/>
            <person name="Mitreva M."/>
            <person name="Hou S."/>
            <person name="Chen J."/>
            <person name="Wollam A."/>
            <person name="Pepin K.H."/>
            <person name="Johnson M."/>
            <person name="Bhonagiri V."/>
            <person name="Zhang X."/>
            <person name="Suruliraj S."/>
            <person name="Warren W."/>
            <person name="Chinwalla A."/>
            <person name="Mardis E.R."/>
            <person name="Wilson R.K."/>
        </authorList>
    </citation>
    <scope>NUCLEOTIDE SEQUENCE [LARGE SCALE GENOMIC DNA]</scope>
    <source>
        <strain evidence="10 11">F0359</strain>
    </source>
</reference>
<comment type="caution">
    <text evidence="10">The sequence shown here is derived from an EMBL/GenBank/DDBJ whole genome shotgun (WGS) entry which is preliminary data.</text>
</comment>
<keyword evidence="3" id="KW-0645">Protease</keyword>
<dbReference type="MEROPS" id="S66.001"/>
<organism evidence="10 11">
    <name type="scientific">Megasphaera micronuciformis F0359</name>
    <dbReference type="NCBI Taxonomy" id="706434"/>
    <lineage>
        <taxon>Bacteria</taxon>
        <taxon>Bacillati</taxon>
        <taxon>Bacillota</taxon>
        <taxon>Negativicutes</taxon>
        <taxon>Veillonellales</taxon>
        <taxon>Veillonellaceae</taxon>
        <taxon>Megasphaera</taxon>
    </lineage>
</organism>
<feature type="chain" id="PRO_5003166175" evidence="7">
    <location>
        <begin position="36"/>
        <end position="353"/>
    </location>
</feature>
<gene>
    <name evidence="10" type="ORF">HMPREF9429_00347</name>
</gene>
<dbReference type="GO" id="GO:0004180">
    <property type="term" value="F:carboxypeptidase activity"/>
    <property type="evidence" value="ECO:0007669"/>
    <property type="project" value="UniProtKB-KW"/>
</dbReference>
<evidence type="ECO:0000256" key="3">
    <source>
        <dbReference type="ARBA" id="ARBA00022670"/>
    </source>
</evidence>
<dbReference type="EMBL" id="AECS01000010">
    <property type="protein sequence ID" value="EFQ04849.1"/>
    <property type="molecule type" value="Genomic_DNA"/>
</dbReference>
<sequence length="353" mass="37935">MPLLKGDSFMAPSYKTLCLCLSLFFLLFSAPDATASPGYTAGISLSPGNTIALIAPASPSPESIAPTVKKLESLGFHTKIASSAYKRFGYLSGSDAERAADLNALFADPSVNAILCLDGGYGSGRLLDKLDYPMIATHAKPLIGFSDITALQIALYEKSHLASVHGPLGVTLASKPVSSYSWQSLLRLLREKKLSPHPDFPPHTRLIPLISGTAEGRLIGGNLSIIASLVGTPYALQGKDAILFLEDINEPSYKIDRMLNQLWQSGLLRDVNGIIFGYFTNCSYDEGDFTTQEILQHYADLAKKPTACGLPVGHDMNNMSLPVGTSVCLQVTNTATSLSFTSPLFQSRETKKI</sequence>
<dbReference type="InterPro" id="IPR027478">
    <property type="entry name" value="LdcA_N"/>
</dbReference>
<dbReference type="HOGENOM" id="CLU_034346_3_1_9"/>
<dbReference type="InterPro" id="IPR040921">
    <property type="entry name" value="Peptidase_S66C"/>
</dbReference>
<dbReference type="SUPFAM" id="SSF141986">
    <property type="entry name" value="LD-carboxypeptidase A C-terminal domain-like"/>
    <property type="match status" value="1"/>
</dbReference>
<dbReference type="PANTHER" id="PTHR30237:SF2">
    <property type="entry name" value="MUREIN TETRAPEPTIDE CARBOXYPEPTIDASE"/>
    <property type="match status" value="1"/>
</dbReference>
<evidence type="ECO:0000256" key="7">
    <source>
        <dbReference type="SAM" id="SignalP"/>
    </source>
</evidence>
<keyword evidence="5" id="KW-0720">Serine protease</keyword>
<dbReference type="PIRSF" id="PIRSF028757">
    <property type="entry name" value="LD-carboxypeptidase"/>
    <property type="match status" value="1"/>
</dbReference>